<comment type="caution">
    <text evidence="5">The sequence shown here is derived from an EMBL/GenBank/DDBJ whole genome shotgun (WGS) entry which is preliminary data.</text>
</comment>
<dbReference type="PANTHER" id="PTHR31778">
    <property type="entry name" value="BUD SITE SELECTION PROTEIN RAX2"/>
    <property type="match status" value="1"/>
</dbReference>
<dbReference type="Proteomes" id="UP000054886">
    <property type="component" value="Unassembled WGS sequence"/>
</dbReference>
<dbReference type="VEuPathDB" id="FungiDB:CAGL0L12144g"/>
<gene>
    <name evidence="6" type="ORF">AO440_004818</name>
    <name evidence="5" type="ORF">AO440_005072</name>
</gene>
<feature type="domain" description="Rax2-like C-terminal" evidence="2">
    <location>
        <begin position="851"/>
        <end position="1051"/>
    </location>
</feature>
<dbReference type="GO" id="GO:0005621">
    <property type="term" value="C:cellular bud scar"/>
    <property type="evidence" value="ECO:0007669"/>
    <property type="project" value="EnsemblFungi"/>
</dbReference>
<dbReference type="InterPro" id="IPR024982">
    <property type="entry name" value="Rax2-like_C"/>
</dbReference>
<dbReference type="EMBL" id="LLZZ01000122">
    <property type="protein sequence ID" value="KTB02845.1"/>
    <property type="molecule type" value="Genomic_DNA"/>
</dbReference>
<keyword evidence="1" id="KW-1133">Transmembrane helix</keyword>
<dbReference type="VEuPathDB" id="FungiDB:GVI51_L12089"/>
<dbReference type="GO" id="GO:1902929">
    <property type="term" value="C:plasma membrane of growing cell tip"/>
    <property type="evidence" value="ECO:0007669"/>
    <property type="project" value="TreeGrafter"/>
</dbReference>
<dbReference type="GO" id="GO:0008104">
    <property type="term" value="P:intracellular protein localization"/>
    <property type="evidence" value="ECO:0007669"/>
    <property type="project" value="EnsemblFungi"/>
</dbReference>
<dbReference type="InterPro" id="IPR048266">
    <property type="entry name" value="Rax2-like_second"/>
</dbReference>
<dbReference type="AlphaFoldDB" id="A0A0W0E4Q7"/>
<sequence>MLNFSSSRNNEIQLLGSIETFNYYDYQGQQNFTTASSSQNELELIYYSNNTLLRLDAVPTDVEMRHIIPFMDDCFILSGIGTISGIELSRQILLNLTQLSYQPIFEKELGMVKSIFVDNEVVYFGGDITYNNNGVSGRSVVQWNSTTNSSSLLPFGGFGSNSTVNSIIRLENNNLLFTGQFTKLENNSFVSKTNRTRNFSISMEDSEVGQQISLRQATWNANSNLDVDAFICPNSDQQAWYSEGSYGVITCNFPNTLTLSKIRIYNTPITDNQISLFRLIAIPGNGILNLTYLDPISHDIKHCTENCPLFTRETLLNAMGNVTQESDVIRFINNNSTNIKWNEYYQEFAFVNQLPITSLQFVASNSYYQNVGLSGFQIYQDSFPIFPNNSFNEPNCPSSNDIASYVKLSGNGWFTVANDNSYLANSYIPNQGTKPSITYFVGINVPGEYVLNLVTPGCDKDNTCSTRGIVNVTTFDNSNGNILGSALIYQNNNNLKYDQIFAGVLNNSISVQVEYYSGINTNTGTATVVVGVVDVVRVSISSEFISDQIDGDRSLHLNGIFEYSPSNFTFDNGYLTGKIDYTILDDFGVSNFNKGASIFAVDQNQNLYLGSTNGSVYELNSLNGSSVPSTENNLSGLINGMYSVEEGLVIFGSIAHRGREYGAVILNNSITPLDIVANDSIQASFNSTLFGSNLLVFDNSTIFNMTSFMVFENTSYRNLDLRNAGKNSNDDMLLVGNIVNKGSAIGNESLLISSNGTYSPFSLSDNDTIEGAIYLNDTKALYSLSSGNVNYFQLSDKQRLPWTWQSTVVPVFYSNGQQLLGAIQENSNKSQIVLIDLFSSQVINDTGNLTMHKINAIVNFASNATALVGGDFSLSNPACVGLCLYNYNNSNWSSFLNNSITGNISQIKFNDTQMLLSGKLEVNKTADINLLSINLTSNKQDILLYNSSVVLDDFILVRNLVVGWNSTDIFIRNVTQWSNLNIFDDGTNATINRIENFGSDSNPALIIYGQFDSMKYGTINAVIYDFNSWYPYFEVDVVSQTATPLFFADRDQSSYGNTRHVVPDHIIVSSSHSSSAPSSSSSHKTNEKPYKIRRGFVVLIGLALALATLIVLGITGVVIALLFNPSVNGDYDIIKTDDSDNFAGSNITPEKLIRVL</sequence>
<reference evidence="5 7" key="1">
    <citation type="submission" date="2015-10" db="EMBL/GenBank/DDBJ databases">
        <title>Draft genomes sequences of Candida glabrata isolates 1A, 1B, 2A, 2B, 3A and 3B.</title>
        <authorList>
            <person name="Haavelsrud O.E."/>
            <person name="Gaustad P."/>
        </authorList>
    </citation>
    <scope>NUCLEOTIDE SEQUENCE [LARGE SCALE GENOMIC DNA]</scope>
    <source>
        <strain evidence="5">910700640</strain>
    </source>
</reference>
<dbReference type="Pfam" id="PF12768">
    <property type="entry name" value="Rax2"/>
    <property type="match status" value="1"/>
</dbReference>
<protein>
    <submittedName>
        <fullName evidence="5">Bud site selection protein RAX2</fullName>
    </submittedName>
</protein>
<dbReference type="Pfam" id="PF20842">
    <property type="entry name" value="Rax2_2"/>
    <property type="match status" value="1"/>
</dbReference>
<dbReference type="InterPro" id="IPR048265">
    <property type="entry name" value="Rax2-like_third"/>
</dbReference>
<evidence type="ECO:0000313" key="5">
    <source>
        <dbReference type="EMBL" id="KTA99249.1"/>
    </source>
</evidence>
<evidence type="ECO:0000259" key="2">
    <source>
        <dbReference type="Pfam" id="PF12768"/>
    </source>
</evidence>
<feature type="transmembrane region" description="Helical" evidence="1">
    <location>
        <begin position="1096"/>
        <end position="1123"/>
    </location>
</feature>
<proteinExistence type="predicted"/>
<evidence type="ECO:0000259" key="4">
    <source>
        <dbReference type="Pfam" id="PF20843"/>
    </source>
</evidence>
<dbReference type="GO" id="GO:0007120">
    <property type="term" value="P:axial cellular bud site selection"/>
    <property type="evidence" value="ECO:0007669"/>
    <property type="project" value="EnsemblFungi"/>
</dbReference>
<keyword evidence="1" id="KW-0472">Membrane</keyword>
<dbReference type="VEuPathDB" id="FungiDB:B1J91_L12144g"/>
<dbReference type="EMBL" id="LLZZ01000146">
    <property type="protein sequence ID" value="KTA99249.1"/>
    <property type="molecule type" value="Genomic_DNA"/>
</dbReference>
<dbReference type="PANTHER" id="PTHR31778:SF2">
    <property type="entry name" value="BUD SITE SELECTION PROTEIN RAX2"/>
    <property type="match status" value="1"/>
</dbReference>
<accession>A0A0W0E4Q7</accession>
<feature type="domain" description="Rax2-like second" evidence="3">
    <location>
        <begin position="208"/>
        <end position="373"/>
    </location>
</feature>
<evidence type="ECO:0000313" key="6">
    <source>
        <dbReference type="EMBL" id="KTB02845.1"/>
    </source>
</evidence>
<dbReference type="VEuPathDB" id="FungiDB:GWK60_L16115"/>
<name>A0A0W0E4Q7_CANGB</name>
<dbReference type="Pfam" id="PF20843">
    <property type="entry name" value="Rax2_3"/>
    <property type="match status" value="1"/>
</dbReference>
<evidence type="ECO:0000256" key="1">
    <source>
        <dbReference type="SAM" id="Phobius"/>
    </source>
</evidence>
<dbReference type="GO" id="GO:0005935">
    <property type="term" value="C:cellular bud neck"/>
    <property type="evidence" value="ECO:0007669"/>
    <property type="project" value="EnsemblFungi"/>
</dbReference>
<organism evidence="5 7">
    <name type="scientific">Candida glabrata</name>
    <name type="common">Yeast</name>
    <name type="synonym">Torulopsis glabrata</name>
    <dbReference type="NCBI Taxonomy" id="5478"/>
    <lineage>
        <taxon>Eukaryota</taxon>
        <taxon>Fungi</taxon>
        <taxon>Dikarya</taxon>
        <taxon>Ascomycota</taxon>
        <taxon>Saccharomycotina</taxon>
        <taxon>Saccharomycetes</taxon>
        <taxon>Saccharomycetales</taxon>
        <taxon>Saccharomycetaceae</taxon>
        <taxon>Nakaseomyces</taxon>
    </lineage>
</organism>
<evidence type="ECO:0000259" key="3">
    <source>
        <dbReference type="Pfam" id="PF20842"/>
    </source>
</evidence>
<keyword evidence="1" id="KW-0812">Transmembrane</keyword>
<dbReference type="GO" id="GO:0007121">
    <property type="term" value="P:bipolar cellular bud site selection"/>
    <property type="evidence" value="ECO:0007669"/>
    <property type="project" value="EnsemblFungi"/>
</dbReference>
<evidence type="ECO:0000313" key="7">
    <source>
        <dbReference type="Proteomes" id="UP000054886"/>
    </source>
</evidence>
<feature type="domain" description="Rax2-like third" evidence="4">
    <location>
        <begin position="386"/>
        <end position="535"/>
    </location>
</feature>